<dbReference type="STRING" id="1817883.A3G31_01245"/>
<evidence type="ECO:0000256" key="2">
    <source>
        <dbReference type="ARBA" id="ARBA00022691"/>
    </source>
</evidence>
<dbReference type="Proteomes" id="UP000178082">
    <property type="component" value="Unassembled WGS sequence"/>
</dbReference>
<keyword evidence="5" id="KW-0411">Iron-sulfur</keyword>
<evidence type="ECO:0000256" key="4">
    <source>
        <dbReference type="ARBA" id="ARBA00023004"/>
    </source>
</evidence>
<sequence length="567" mass="65519">MKILLIHPPLPCNERHKRILPLSLGYLASFLLKNLPGIEIKVLDSHVKNLTYSQTMREICKEKWDLIGITYWTAQAPFVYTLSRAIKAQLPDVFLAYGGVHTSLCPEEAVEYADACVLHEGEITFFELIKKLNNKESFKDIEGIAYKEDGKMKRTPNRSMIKNLDSIPFPAWDILPMEYYTTPLHVVGGKRMPVIGSRGCPYNCSYCVSPIMWRKEVRWRSPENVLEELKMIIKKFQIPQFHFWDDNFLLNRNYVVGLCEGILKENLNIKWTGLTRASHVEKNKDLIKLLAKSGCIGLEVGIESANPNTFMQIHKEESLAVIEDIAKYQKDAGMYPLFTYMAFNPGETITGYYLQAQFIDKMLSNLGWIEYFHPLPFPVYIGQFSTAYPKTQLMDESSQLGISLVDSWDDCFHHNINFIPRSLLDDVPEKTCRKLTPNDYLVCVTAAWGGMWNFASYSLPRRERFREQFEYMKFLSSFYIRCSGNDTLEKIAHDLAEFLNISLKKSLKYCAFSALVLAQMGLIHSSIYNQDMETKRKYIKIPWGKGIKRAIKRALFLSYVKVYDLLT</sequence>
<dbReference type="GO" id="GO:0005829">
    <property type="term" value="C:cytosol"/>
    <property type="evidence" value="ECO:0007669"/>
    <property type="project" value="TreeGrafter"/>
</dbReference>
<dbReference type="InterPro" id="IPR058240">
    <property type="entry name" value="rSAM_sf"/>
</dbReference>
<evidence type="ECO:0000259" key="7">
    <source>
        <dbReference type="PROSITE" id="PS51918"/>
    </source>
</evidence>
<dbReference type="Gene3D" id="3.80.30.20">
    <property type="entry name" value="tm_1862 like domain"/>
    <property type="match status" value="1"/>
</dbReference>
<comment type="cofactor">
    <cofactor evidence="1">
        <name>[4Fe-4S] cluster</name>
        <dbReference type="ChEBI" id="CHEBI:49883"/>
    </cofactor>
</comment>
<keyword evidence="2" id="KW-0949">S-adenosyl-L-methionine</keyword>
<organism evidence="8 9">
    <name type="scientific">Candidatus Schekmanbacteria bacterium RIFCSPLOWO2_12_FULL_38_15</name>
    <dbReference type="NCBI Taxonomy" id="1817883"/>
    <lineage>
        <taxon>Bacteria</taxon>
        <taxon>Candidatus Schekmaniibacteriota</taxon>
    </lineage>
</organism>
<keyword evidence="4" id="KW-0408">Iron</keyword>
<dbReference type="CDD" id="cd01335">
    <property type="entry name" value="Radical_SAM"/>
    <property type="match status" value="1"/>
</dbReference>
<accession>A0A1F7SNS2</accession>
<dbReference type="Pfam" id="PF04055">
    <property type="entry name" value="Radical_SAM"/>
    <property type="match status" value="1"/>
</dbReference>
<dbReference type="SFLD" id="SFLDG01123">
    <property type="entry name" value="methyltransferase_(Class_B)"/>
    <property type="match status" value="1"/>
</dbReference>
<dbReference type="SFLD" id="SFLDS00029">
    <property type="entry name" value="Radical_SAM"/>
    <property type="match status" value="1"/>
</dbReference>
<feature type="domain" description="Radical SAM core" evidence="7">
    <location>
        <begin position="186"/>
        <end position="403"/>
    </location>
</feature>
<dbReference type="InterPro" id="IPR007197">
    <property type="entry name" value="rSAM"/>
</dbReference>
<dbReference type="InterPro" id="IPR006638">
    <property type="entry name" value="Elp3/MiaA/NifB-like_rSAM"/>
</dbReference>
<comment type="caution">
    <text evidence="8">The sequence shown here is derived from an EMBL/GenBank/DDBJ whole genome shotgun (WGS) entry which is preliminary data.</text>
</comment>
<dbReference type="CDD" id="cd02068">
    <property type="entry name" value="radical_SAM_B12_BD"/>
    <property type="match status" value="1"/>
</dbReference>
<dbReference type="PROSITE" id="PS51918">
    <property type="entry name" value="RADICAL_SAM"/>
    <property type="match status" value="1"/>
</dbReference>
<dbReference type="PANTHER" id="PTHR43409">
    <property type="entry name" value="ANAEROBIC MAGNESIUM-PROTOPORPHYRIN IX MONOMETHYL ESTER CYCLASE-RELATED"/>
    <property type="match status" value="1"/>
</dbReference>
<name>A0A1F7SNS2_9BACT</name>
<dbReference type="SUPFAM" id="SSF102114">
    <property type="entry name" value="Radical SAM enzymes"/>
    <property type="match status" value="1"/>
</dbReference>
<dbReference type="EMBL" id="MGDI01000001">
    <property type="protein sequence ID" value="OGL55421.1"/>
    <property type="molecule type" value="Genomic_DNA"/>
</dbReference>
<gene>
    <name evidence="8" type="ORF">A3G31_01245</name>
</gene>
<dbReference type="Pfam" id="PF02310">
    <property type="entry name" value="B12-binding"/>
    <property type="match status" value="1"/>
</dbReference>
<proteinExistence type="predicted"/>
<dbReference type="InterPro" id="IPR023404">
    <property type="entry name" value="rSAM_horseshoe"/>
</dbReference>
<dbReference type="AlphaFoldDB" id="A0A1F7SNS2"/>
<dbReference type="GO" id="GO:0046872">
    <property type="term" value="F:metal ion binding"/>
    <property type="evidence" value="ECO:0007669"/>
    <property type="project" value="UniProtKB-KW"/>
</dbReference>
<dbReference type="InterPro" id="IPR051198">
    <property type="entry name" value="BchE-like"/>
</dbReference>
<dbReference type="PANTHER" id="PTHR43409:SF16">
    <property type="entry name" value="SLR0320 PROTEIN"/>
    <property type="match status" value="1"/>
</dbReference>
<dbReference type="InterPro" id="IPR034466">
    <property type="entry name" value="Methyltransferase_Class_B"/>
</dbReference>
<feature type="domain" description="B12-binding" evidence="6">
    <location>
        <begin position="1"/>
        <end position="139"/>
    </location>
</feature>
<dbReference type="SUPFAM" id="SSF52242">
    <property type="entry name" value="Cobalamin (vitamin B12)-binding domain"/>
    <property type="match status" value="1"/>
</dbReference>
<dbReference type="GO" id="GO:0003824">
    <property type="term" value="F:catalytic activity"/>
    <property type="evidence" value="ECO:0007669"/>
    <property type="project" value="InterPro"/>
</dbReference>
<dbReference type="SFLD" id="SFLDG01082">
    <property type="entry name" value="B12-binding_domain_containing"/>
    <property type="match status" value="1"/>
</dbReference>
<evidence type="ECO:0000256" key="3">
    <source>
        <dbReference type="ARBA" id="ARBA00022723"/>
    </source>
</evidence>
<evidence type="ECO:0000313" key="9">
    <source>
        <dbReference type="Proteomes" id="UP000178082"/>
    </source>
</evidence>
<dbReference type="GO" id="GO:0051539">
    <property type="term" value="F:4 iron, 4 sulfur cluster binding"/>
    <property type="evidence" value="ECO:0007669"/>
    <property type="project" value="UniProtKB-KW"/>
</dbReference>
<dbReference type="PROSITE" id="PS51332">
    <property type="entry name" value="B12_BINDING"/>
    <property type="match status" value="1"/>
</dbReference>
<protein>
    <submittedName>
        <fullName evidence="8">Uncharacterized protein</fullName>
    </submittedName>
</protein>
<dbReference type="InterPro" id="IPR006158">
    <property type="entry name" value="Cobalamin-bd"/>
</dbReference>
<dbReference type="GO" id="GO:0031419">
    <property type="term" value="F:cobalamin binding"/>
    <property type="evidence" value="ECO:0007669"/>
    <property type="project" value="InterPro"/>
</dbReference>
<dbReference type="InterPro" id="IPR036724">
    <property type="entry name" value="Cobalamin-bd_sf"/>
</dbReference>
<evidence type="ECO:0000259" key="6">
    <source>
        <dbReference type="PROSITE" id="PS51332"/>
    </source>
</evidence>
<evidence type="ECO:0000256" key="1">
    <source>
        <dbReference type="ARBA" id="ARBA00001966"/>
    </source>
</evidence>
<evidence type="ECO:0000313" key="8">
    <source>
        <dbReference type="EMBL" id="OGL55421.1"/>
    </source>
</evidence>
<dbReference type="Gene3D" id="3.40.50.280">
    <property type="entry name" value="Cobalamin-binding domain"/>
    <property type="match status" value="1"/>
</dbReference>
<keyword evidence="3" id="KW-0479">Metal-binding</keyword>
<evidence type="ECO:0000256" key="5">
    <source>
        <dbReference type="ARBA" id="ARBA00023014"/>
    </source>
</evidence>
<reference evidence="8 9" key="1">
    <citation type="journal article" date="2016" name="Nat. Commun.">
        <title>Thousands of microbial genomes shed light on interconnected biogeochemical processes in an aquifer system.</title>
        <authorList>
            <person name="Anantharaman K."/>
            <person name="Brown C.T."/>
            <person name="Hug L.A."/>
            <person name="Sharon I."/>
            <person name="Castelle C.J."/>
            <person name="Probst A.J."/>
            <person name="Thomas B.C."/>
            <person name="Singh A."/>
            <person name="Wilkins M.J."/>
            <person name="Karaoz U."/>
            <person name="Brodie E.L."/>
            <person name="Williams K.H."/>
            <person name="Hubbard S.S."/>
            <person name="Banfield J.F."/>
        </authorList>
    </citation>
    <scope>NUCLEOTIDE SEQUENCE [LARGE SCALE GENOMIC DNA]</scope>
</reference>
<dbReference type="SMART" id="SM00729">
    <property type="entry name" value="Elp3"/>
    <property type="match status" value="1"/>
</dbReference>